<evidence type="ECO:0000256" key="2">
    <source>
        <dbReference type="ARBA" id="ARBA00022980"/>
    </source>
</evidence>
<evidence type="ECO:0000256" key="3">
    <source>
        <dbReference type="ARBA" id="ARBA00023274"/>
    </source>
</evidence>
<dbReference type="GO" id="GO:0006412">
    <property type="term" value="P:translation"/>
    <property type="evidence" value="ECO:0007669"/>
    <property type="project" value="InterPro"/>
</dbReference>
<dbReference type="Pfam" id="PF00380">
    <property type="entry name" value="Ribosomal_S9"/>
    <property type="match status" value="1"/>
</dbReference>
<dbReference type="AlphaFoldDB" id="A0A0K2TUS6"/>
<dbReference type="Gene3D" id="3.30.230.10">
    <property type="match status" value="1"/>
</dbReference>
<feature type="non-terminal residue" evidence="4">
    <location>
        <position position="1"/>
    </location>
</feature>
<organism evidence="4">
    <name type="scientific">Lepeophtheirus salmonis</name>
    <name type="common">Salmon louse</name>
    <name type="synonym">Caligus salmonis</name>
    <dbReference type="NCBI Taxonomy" id="72036"/>
    <lineage>
        <taxon>Eukaryota</taxon>
        <taxon>Metazoa</taxon>
        <taxon>Ecdysozoa</taxon>
        <taxon>Arthropoda</taxon>
        <taxon>Crustacea</taxon>
        <taxon>Multicrustacea</taxon>
        <taxon>Hexanauplia</taxon>
        <taxon>Copepoda</taxon>
        <taxon>Siphonostomatoida</taxon>
        <taxon>Caligidae</taxon>
        <taxon>Lepeophtheirus</taxon>
    </lineage>
</organism>
<dbReference type="InterPro" id="IPR000754">
    <property type="entry name" value="Ribosomal_uS9"/>
</dbReference>
<dbReference type="GO" id="GO:0003735">
    <property type="term" value="F:structural constituent of ribosome"/>
    <property type="evidence" value="ECO:0007669"/>
    <property type="project" value="InterPro"/>
</dbReference>
<keyword evidence="2" id="KW-0689">Ribosomal protein</keyword>
<evidence type="ECO:0000313" key="4">
    <source>
        <dbReference type="EMBL" id="CDW29570.1"/>
    </source>
</evidence>
<dbReference type="GO" id="GO:0003723">
    <property type="term" value="F:RNA binding"/>
    <property type="evidence" value="ECO:0007669"/>
    <property type="project" value="TreeGrafter"/>
</dbReference>
<name>A0A0K2TUS6_LEPSM</name>
<dbReference type="EMBL" id="HACA01012209">
    <property type="protein sequence ID" value="CDW29570.1"/>
    <property type="molecule type" value="Transcribed_RNA"/>
</dbReference>
<dbReference type="SUPFAM" id="SSF54211">
    <property type="entry name" value="Ribosomal protein S5 domain 2-like"/>
    <property type="match status" value="1"/>
</dbReference>
<dbReference type="PANTHER" id="PTHR21569:SF1">
    <property type="entry name" value="SMALL RIBOSOMAL SUBUNIT PROTEIN US9M"/>
    <property type="match status" value="1"/>
</dbReference>
<protein>
    <submittedName>
        <fullName evidence="4">Uncharacterized protein</fullName>
    </submittedName>
</protein>
<dbReference type="InterPro" id="IPR014721">
    <property type="entry name" value="Ribsml_uS5_D2-typ_fold_subgr"/>
</dbReference>
<evidence type="ECO:0000256" key="1">
    <source>
        <dbReference type="ARBA" id="ARBA00005251"/>
    </source>
</evidence>
<accession>A0A0K2TUS6</accession>
<dbReference type="PANTHER" id="PTHR21569">
    <property type="entry name" value="RIBOSOMAL PROTEIN S9"/>
    <property type="match status" value="1"/>
</dbReference>
<dbReference type="InterPro" id="IPR020568">
    <property type="entry name" value="Ribosomal_Su5_D2-typ_SF"/>
</dbReference>
<proteinExistence type="inferred from homology"/>
<dbReference type="GO" id="GO:0005763">
    <property type="term" value="C:mitochondrial small ribosomal subunit"/>
    <property type="evidence" value="ECO:0007669"/>
    <property type="project" value="TreeGrafter"/>
</dbReference>
<reference evidence="4" key="1">
    <citation type="submission" date="2014-05" db="EMBL/GenBank/DDBJ databases">
        <authorList>
            <person name="Chronopoulou M."/>
        </authorList>
    </citation>
    <scope>NUCLEOTIDE SEQUENCE</scope>
    <source>
        <tissue evidence="4">Whole organism</tissue>
    </source>
</reference>
<dbReference type="OrthoDB" id="10254627at2759"/>
<keyword evidence="3" id="KW-0687">Ribonucleoprotein</keyword>
<comment type="similarity">
    <text evidence="1">Belongs to the universal ribosomal protein uS9 family.</text>
</comment>
<sequence>INVIALNGVDINRMFLRRVASLGSSTNCFKQWMSSQSVPEISSAMKYYLVKKRNHDAFIAGERESFERGKANLAKMMGIPIETLSQEEIDRAIEYLFPSGLHNPEARPILKPPEEIFPKEKDAEFDDEGRPFHSFFYCVSPNFVQTLHDLVGRLQLIQFLEDRPTKIVHNPLEGAFFSGSQWVSKEELQDTYLERISDDQYSELLEILERLSSHAFAYKIKDYLGSYRRKIGSNDETIKEVEFIQPKFDEKGCAYVEAIGQRKTSVAHVKVTKPGKGSFSIAHLDYPEDVQGIGYFDNYMDRHQIMFPLQLTRLLGAVDVHCIVYAGGTSGQAGAVRYALSTCLKSFVDAEKVDEMRLMGLLTQDIRVRERKRFGHVKSRKKPKFKKR</sequence>